<proteinExistence type="predicted"/>
<protein>
    <submittedName>
        <fullName evidence="1">Bacterial hemolysins domain-containing protein</fullName>
    </submittedName>
</protein>
<gene>
    <name evidence="1" type="ORF">IHE45_17G011600</name>
</gene>
<comment type="caution">
    <text evidence="1">The sequence shown here is derived from an EMBL/GenBank/DDBJ whole genome shotgun (WGS) entry which is preliminary data.</text>
</comment>
<reference evidence="2" key="1">
    <citation type="journal article" date="2022" name="Nat. Commun.">
        <title>Chromosome evolution and the genetic basis of agronomically important traits in greater yam.</title>
        <authorList>
            <person name="Bredeson J.V."/>
            <person name="Lyons J.B."/>
            <person name="Oniyinde I.O."/>
            <person name="Okereke N.R."/>
            <person name="Kolade O."/>
            <person name="Nnabue I."/>
            <person name="Nwadili C.O."/>
            <person name="Hribova E."/>
            <person name="Parker M."/>
            <person name="Nwogha J."/>
            <person name="Shu S."/>
            <person name="Carlson J."/>
            <person name="Kariba R."/>
            <person name="Muthemba S."/>
            <person name="Knop K."/>
            <person name="Barton G.J."/>
            <person name="Sherwood A.V."/>
            <person name="Lopez-Montes A."/>
            <person name="Asiedu R."/>
            <person name="Jamnadass R."/>
            <person name="Muchugi A."/>
            <person name="Goodstein D."/>
            <person name="Egesi C.N."/>
            <person name="Featherston J."/>
            <person name="Asfaw A."/>
            <person name="Simpson G.G."/>
            <person name="Dolezel J."/>
            <person name="Hendre P.S."/>
            <person name="Van Deynze A."/>
            <person name="Kumar P.L."/>
            <person name="Obidiegwu J.E."/>
            <person name="Bhattacharjee R."/>
            <person name="Rokhsar D.S."/>
        </authorList>
    </citation>
    <scope>NUCLEOTIDE SEQUENCE [LARGE SCALE GENOMIC DNA]</scope>
    <source>
        <strain evidence="2">cv. TDa95/00328</strain>
    </source>
</reference>
<dbReference type="Proteomes" id="UP000827976">
    <property type="component" value="Chromosome 17"/>
</dbReference>
<dbReference type="EMBL" id="CM037027">
    <property type="protein sequence ID" value="KAH7657277.1"/>
    <property type="molecule type" value="Genomic_DNA"/>
</dbReference>
<evidence type="ECO:0000313" key="2">
    <source>
        <dbReference type="Proteomes" id="UP000827976"/>
    </source>
</evidence>
<name>A0ACB7UAI5_DIOAL</name>
<evidence type="ECO:0000313" key="1">
    <source>
        <dbReference type="EMBL" id="KAH7657277.1"/>
    </source>
</evidence>
<sequence length="131" mass="14093">MAGAAIVQMQNDINSMKDDVKFVKDKICSYETDIKSIIDSIKDLKDTVDKYGKDLNQSIQNISTGTSPGAGSGGPDGGPSSTNSALPPNASLADTVNFLNKLYTTLVNSQLFDDKTLQSLLKCSQFHKDEN</sequence>
<accession>A0ACB7UAI5</accession>
<organism evidence="1 2">
    <name type="scientific">Dioscorea alata</name>
    <name type="common">Purple yam</name>
    <dbReference type="NCBI Taxonomy" id="55571"/>
    <lineage>
        <taxon>Eukaryota</taxon>
        <taxon>Viridiplantae</taxon>
        <taxon>Streptophyta</taxon>
        <taxon>Embryophyta</taxon>
        <taxon>Tracheophyta</taxon>
        <taxon>Spermatophyta</taxon>
        <taxon>Magnoliopsida</taxon>
        <taxon>Liliopsida</taxon>
        <taxon>Dioscoreales</taxon>
        <taxon>Dioscoreaceae</taxon>
        <taxon>Dioscorea</taxon>
    </lineage>
</organism>
<keyword evidence="2" id="KW-1185">Reference proteome</keyword>